<accession>A0A061G4E5</accession>
<evidence type="ECO:0000256" key="1">
    <source>
        <dbReference type="SAM" id="Phobius"/>
    </source>
</evidence>
<keyword evidence="1" id="KW-0812">Transmembrane</keyword>
<dbReference type="InParanoid" id="A0A061G4E5"/>
<keyword evidence="1" id="KW-0472">Membrane</keyword>
<name>A0A061G4E5_THECC</name>
<organism evidence="2 3">
    <name type="scientific">Theobroma cacao</name>
    <name type="common">Cacao</name>
    <name type="synonym">Cocoa</name>
    <dbReference type="NCBI Taxonomy" id="3641"/>
    <lineage>
        <taxon>Eukaryota</taxon>
        <taxon>Viridiplantae</taxon>
        <taxon>Streptophyta</taxon>
        <taxon>Embryophyta</taxon>
        <taxon>Tracheophyta</taxon>
        <taxon>Spermatophyta</taxon>
        <taxon>Magnoliopsida</taxon>
        <taxon>eudicotyledons</taxon>
        <taxon>Gunneridae</taxon>
        <taxon>Pentapetalae</taxon>
        <taxon>rosids</taxon>
        <taxon>malvids</taxon>
        <taxon>Malvales</taxon>
        <taxon>Malvaceae</taxon>
        <taxon>Byttnerioideae</taxon>
        <taxon>Theobroma</taxon>
    </lineage>
</organism>
<keyword evidence="1" id="KW-1133">Transmembrane helix</keyword>
<proteinExistence type="predicted"/>
<evidence type="ECO:0000313" key="3">
    <source>
        <dbReference type="Proteomes" id="UP000026915"/>
    </source>
</evidence>
<dbReference type="HOGENOM" id="CLU_2799112_0_0_1"/>
<dbReference type="Proteomes" id="UP000026915">
    <property type="component" value="Chromosome 3"/>
</dbReference>
<sequence length="68" mass="7763">MKPSSFPEVTPKVHFAGFNLSWNFRNLLNNLSRLVAWSSVLRAFTIISSTYTSTSLCIISWKRVTIAR</sequence>
<evidence type="ECO:0000313" key="2">
    <source>
        <dbReference type="EMBL" id="EOY21909.1"/>
    </source>
</evidence>
<gene>
    <name evidence="2" type="ORF">TCM_014080</name>
</gene>
<protein>
    <submittedName>
        <fullName evidence="2">Uncharacterized protein</fullName>
    </submittedName>
</protein>
<dbReference type="AlphaFoldDB" id="A0A061G4E5"/>
<dbReference type="EMBL" id="CM001881">
    <property type="protein sequence ID" value="EOY21909.1"/>
    <property type="molecule type" value="Genomic_DNA"/>
</dbReference>
<feature type="transmembrane region" description="Helical" evidence="1">
    <location>
        <begin position="34"/>
        <end position="59"/>
    </location>
</feature>
<reference evidence="2 3" key="1">
    <citation type="journal article" date="2013" name="Genome Biol.">
        <title>The genome sequence of the most widely cultivated cacao type and its use to identify candidate genes regulating pod color.</title>
        <authorList>
            <person name="Motamayor J.C."/>
            <person name="Mockaitis K."/>
            <person name="Schmutz J."/>
            <person name="Haiminen N."/>
            <person name="Iii D.L."/>
            <person name="Cornejo O."/>
            <person name="Findley S.D."/>
            <person name="Zheng P."/>
            <person name="Utro F."/>
            <person name="Royaert S."/>
            <person name="Saski C."/>
            <person name="Jenkins J."/>
            <person name="Podicheti R."/>
            <person name="Zhao M."/>
            <person name="Scheffler B.E."/>
            <person name="Stack J.C."/>
            <person name="Feltus F.A."/>
            <person name="Mustiga G.M."/>
            <person name="Amores F."/>
            <person name="Phillips W."/>
            <person name="Marelli J.P."/>
            <person name="May G.D."/>
            <person name="Shapiro H."/>
            <person name="Ma J."/>
            <person name="Bustamante C.D."/>
            <person name="Schnell R.J."/>
            <person name="Main D."/>
            <person name="Gilbert D."/>
            <person name="Parida L."/>
            <person name="Kuhn D.N."/>
        </authorList>
    </citation>
    <scope>NUCLEOTIDE SEQUENCE [LARGE SCALE GENOMIC DNA]</scope>
    <source>
        <strain evidence="3">cv. Matina 1-6</strain>
    </source>
</reference>
<keyword evidence="3" id="KW-1185">Reference proteome</keyword>
<dbReference type="Gramene" id="EOY21909">
    <property type="protein sequence ID" value="EOY21909"/>
    <property type="gene ID" value="TCM_014080"/>
</dbReference>